<name>A0ACC2V3R4_9TREE</name>
<keyword evidence="2" id="KW-1185">Reference proteome</keyword>
<organism evidence="1 2">
    <name type="scientific">Naganishia cerealis</name>
    <dbReference type="NCBI Taxonomy" id="610337"/>
    <lineage>
        <taxon>Eukaryota</taxon>
        <taxon>Fungi</taxon>
        <taxon>Dikarya</taxon>
        <taxon>Basidiomycota</taxon>
        <taxon>Agaricomycotina</taxon>
        <taxon>Tremellomycetes</taxon>
        <taxon>Filobasidiales</taxon>
        <taxon>Filobasidiaceae</taxon>
        <taxon>Naganishia</taxon>
    </lineage>
</organism>
<proteinExistence type="predicted"/>
<dbReference type="EMBL" id="JASBWR010000117">
    <property type="protein sequence ID" value="KAJ9093907.1"/>
    <property type="molecule type" value="Genomic_DNA"/>
</dbReference>
<comment type="caution">
    <text evidence="1">The sequence shown here is derived from an EMBL/GenBank/DDBJ whole genome shotgun (WGS) entry which is preliminary data.</text>
</comment>
<dbReference type="Proteomes" id="UP001241377">
    <property type="component" value="Unassembled WGS sequence"/>
</dbReference>
<reference evidence="1" key="1">
    <citation type="submission" date="2023-04" db="EMBL/GenBank/DDBJ databases">
        <title>Draft Genome sequencing of Naganishia species isolated from polar environments using Oxford Nanopore Technology.</title>
        <authorList>
            <person name="Leo P."/>
            <person name="Venkateswaran K."/>
        </authorList>
    </citation>
    <scope>NUCLEOTIDE SEQUENCE</scope>
    <source>
        <strain evidence="1">MNA-CCFEE 5261</strain>
    </source>
</reference>
<gene>
    <name evidence="1" type="ORF">QFC19_008139</name>
</gene>
<sequence>MIGADRFEALEQGVESGLWPPPRESIHSSLDQPVWYAVTFDHPGEEGRLLPKVVDIETAGSAEALGQQRLPEVENVWDQARTFTDKNAKLIAEAARRIADLEPVSGEVFLDRLPSSALNVSGGKIGEVRVIAGTRNNNLQPVCILVVQWTRSHG</sequence>
<evidence type="ECO:0000313" key="1">
    <source>
        <dbReference type="EMBL" id="KAJ9093907.1"/>
    </source>
</evidence>
<protein>
    <submittedName>
        <fullName evidence="1">Uncharacterized protein</fullName>
    </submittedName>
</protein>
<evidence type="ECO:0000313" key="2">
    <source>
        <dbReference type="Proteomes" id="UP001241377"/>
    </source>
</evidence>
<accession>A0ACC2V3R4</accession>